<feature type="domain" description="Exostosin GT47" evidence="6">
    <location>
        <begin position="172"/>
        <end position="458"/>
    </location>
</feature>
<evidence type="ECO:0000313" key="8">
    <source>
        <dbReference type="Proteomes" id="UP001345219"/>
    </source>
</evidence>
<dbReference type="Proteomes" id="UP001345219">
    <property type="component" value="Chromosome 12"/>
</dbReference>
<dbReference type="Pfam" id="PF03016">
    <property type="entry name" value="Exostosin_GT47"/>
    <property type="match status" value="1"/>
</dbReference>
<dbReference type="PANTHER" id="PTHR11062:SF337">
    <property type="entry name" value="OS04G0109900 PROTEIN"/>
    <property type="match status" value="1"/>
</dbReference>
<dbReference type="GO" id="GO:0000139">
    <property type="term" value="C:Golgi membrane"/>
    <property type="evidence" value="ECO:0007669"/>
    <property type="project" value="UniProtKB-SubCell"/>
</dbReference>
<dbReference type="GO" id="GO:0016757">
    <property type="term" value="F:glycosyltransferase activity"/>
    <property type="evidence" value="ECO:0007669"/>
    <property type="project" value="UniProtKB-KW"/>
</dbReference>
<accession>A0AAN7JDP4</accession>
<keyword evidence="3" id="KW-0808">Transferase</keyword>
<sequence>MENPKSVSVSVSLLCLICSALVAVAFLVVLCYSVSSSLSTLNFYGPTKLDFLEAASSWRMIQLQRNVISSSDHARDVSFASSNLSSVEGELNVTLHKSRASIFEQRKVKLKPLISRRRRLEMGLARARASIWKAATKKNALPPNFNSDQADLPPPSTVYRNPSAFYQSYMEMEKRFKVYVYSEGEPPVVHHGPCKNLYTIEGRFIHEIERLETRFRTMDGEKAHVYFLPFSVTFMVKYMYRPLSYDVTPLRQFVSDYVSLVSARYPFWNRTAGADHFMLACHDWGPHASKGNWHLYNTSTRVLCNANTSEGFNPKKDVSLPEIHLLDGNIPASLLSPPLAAPRPHLAFFAGGLHGPIRPVLLRHWRSESRHDPDLLVYEYLPPDKDYYSLMLRSRFCLCPSGHEVASPRVVEAIYAECVPVILSEGYVLPFSDVLRWEEFSVRVEVREIPRLKELLEAVHETEYRKLKAGVRAVRRHFVLNRPARRFDVFHMILHSIWLRRLDLNLAYINI</sequence>
<dbReference type="InterPro" id="IPR004263">
    <property type="entry name" value="Exostosin"/>
</dbReference>
<comment type="similarity">
    <text evidence="2">Belongs to the glycosyltransferase 47 family.</text>
</comment>
<protein>
    <recommendedName>
        <fullName evidence="6">Exostosin GT47 domain-containing protein</fullName>
    </recommendedName>
</protein>
<evidence type="ECO:0000256" key="1">
    <source>
        <dbReference type="ARBA" id="ARBA00004323"/>
    </source>
</evidence>
<keyword evidence="4" id="KW-0735">Signal-anchor</keyword>
<comment type="subcellular location">
    <subcellularLocation>
        <location evidence="1">Golgi apparatus membrane</location>
        <topology evidence="1">Single-pass type II membrane protein</topology>
    </subcellularLocation>
</comment>
<keyword evidence="8" id="KW-1185">Reference proteome</keyword>
<keyword evidence="4" id="KW-0812">Transmembrane</keyword>
<comment type="caution">
    <text evidence="7">The sequence shown here is derived from an EMBL/GenBank/DDBJ whole genome shotgun (WGS) entry which is preliminary data.</text>
</comment>
<evidence type="ECO:0000256" key="2">
    <source>
        <dbReference type="ARBA" id="ARBA00010271"/>
    </source>
</evidence>
<evidence type="ECO:0000256" key="4">
    <source>
        <dbReference type="ARBA" id="ARBA00022968"/>
    </source>
</evidence>
<evidence type="ECO:0000256" key="3">
    <source>
        <dbReference type="ARBA" id="ARBA00022676"/>
    </source>
</evidence>
<evidence type="ECO:0000256" key="5">
    <source>
        <dbReference type="ARBA" id="ARBA00023034"/>
    </source>
</evidence>
<keyword evidence="3" id="KW-0328">Glycosyltransferase</keyword>
<dbReference type="PANTHER" id="PTHR11062">
    <property type="entry name" value="EXOSTOSIN HEPARAN SULFATE GLYCOSYLTRANSFERASE -RELATED"/>
    <property type="match status" value="1"/>
</dbReference>
<organism evidence="7 8">
    <name type="scientific">Trapa incisa</name>
    <dbReference type="NCBI Taxonomy" id="236973"/>
    <lineage>
        <taxon>Eukaryota</taxon>
        <taxon>Viridiplantae</taxon>
        <taxon>Streptophyta</taxon>
        <taxon>Embryophyta</taxon>
        <taxon>Tracheophyta</taxon>
        <taxon>Spermatophyta</taxon>
        <taxon>Magnoliopsida</taxon>
        <taxon>eudicotyledons</taxon>
        <taxon>Gunneridae</taxon>
        <taxon>Pentapetalae</taxon>
        <taxon>rosids</taxon>
        <taxon>malvids</taxon>
        <taxon>Myrtales</taxon>
        <taxon>Lythraceae</taxon>
        <taxon>Trapa</taxon>
    </lineage>
</organism>
<evidence type="ECO:0000259" key="6">
    <source>
        <dbReference type="Pfam" id="PF03016"/>
    </source>
</evidence>
<dbReference type="EMBL" id="JAXIOK010000019">
    <property type="protein sequence ID" value="KAK4748326.1"/>
    <property type="molecule type" value="Genomic_DNA"/>
</dbReference>
<reference evidence="7 8" key="1">
    <citation type="journal article" date="2023" name="Hortic Res">
        <title>Pangenome of water caltrop reveals structural variations and asymmetric subgenome divergence after allopolyploidization.</title>
        <authorList>
            <person name="Zhang X."/>
            <person name="Chen Y."/>
            <person name="Wang L."/>
            <person name="Yuan Y."/>
            <person name="Fang M."/>
            <person name="Shi L."/>
            <person name="Lu R."/>
            <person name="Comes H.P."/>
            <person name="Ma Y."/>
            <person name="Chen Y."/>
            <person name="Huang G."/>
            <person name="Zhou Y."/>
            <person name="Zheng Z."/>
            <person name="Qiu Y."/>
        </authorList>
    </citation>
    <scope>NUCLEOTIDE SEQUENCE [LARGE SCALE GENOMIC DNA]</scope>
    <source>
        <tissue evidence="7">Roots</tissue>
    </source>
</reference>
<proteinExistence type="inferred from homology"/>
<dbReference type="InterPro" id="IPR040911">
    <property type="entry name" value="Exostosin_GT47"/>
</dbReference>
<keyword evidence="5" id="KW-0333">Golgi apparatus</keyword>
<gene>
    <name evidence="7" type="ORF">SAY87_014912</name>
</gene>
<dbReference type="AlphaFoldDB" id="A0AAN7JDP4"/>
<name>A0AAN7JDP4_9MYRT</name>
<evidence type="ECO:0000313" key="7">
    <source>
        <dbReference type="EMBL" id="KAK4748326.1"/>
    </source>
</evidence>